<evidence type="ECO:0000313" key="2">
    <source>
        <dbReference type="EMBL" id="GGO24170.1"/>
    </source>
</evidence>
<comment type="caution">
    <text evidence="2">The sequence shown here is derived from an EMBL/GenBank/DDBJ whole genome shotgun (WGS) entry which is preliminary data.</text>
</comment>
<reference evidence="2" key="1">
    <citation type="journal article" date="2014" name="Int. J. Syst. Evol. Microbiol.">
        <title>Complete genome sequence of Corynebacterium casei LMG S-19264T (=DSM 44701T), isolated from a smear-ripened cheese.</title>
        <authorList>
            <consortium name="US DOE Joint Genome Institute (JGI-PGF)"/>
            <person name="Walter F."/>
            <person name="Albersmeier A."/>
            <person name="Kalinowski J."/>
            <person name="Ruckert C."/>
        </authorList>
    </citation>
    <scope>NUCLEOTIDE SEQUENCE</scope>
    <source>
        <strain evidence="2">CGMCC 4.7138</strain>
    </source>
</reference>
<dbReference type="PANTHER" id="PTHR18964">
    <property type="entry name" value="ROK (REPRESSOR, ORF, KINASE) FAMILY"/>
    <property type="match status" value="1"/>
</dbReference>
<name>A0A8H9LFV5_9ACTN</name>
<dbReference type="Proteomes" id="UP000653480">
    <property type="component" value="Unassembled WGS sequence"/>
</dbReference>
<dbReference type="SUPFAM" id="SSF46785">
    <property type="entry name" value="Winged helix' DNA-binding domain"/>
    <property type="match status" value="1"/>
</dbReference>
<organism evidence="2 3">
    <name type="scientific">Microbispora bryophytorum</name>
    <dbReference type="NCBI Taxonomy" id="1460882"/>
    <lineage>
        <taxon>Bacteria</taxon>
        <taxon>Bacillati</taxon>
        <taxon>Actinomycetota</taxon>
        <taxon>Actinomycetes</taxon>
        <taxon>Streptosporangiales</taxon>
        <taxon>Streptosporangiaceae</taxon>
        <taxon>Microbispora</taxon>
    </lineage>
</organism>
<keyword evidence="2" id="KW-0418">Kinase</keyword>
<dbReference type="InterPro" id="IPR019885">
    <property type="entry name" value="Tscrpt_reg_HTH_AsnC-type_CS"/>
</dbReference>
<dbReference type="Gene3D" id="1.10.10.10">
    <property type="entry name" value="Winged helix-like DNA-binding domain superfamily/Winged helix DNA-binding domain"/>
    <property type="match status" value="1"/>
</dbReference>
<dbReference type="InterPro" id="IPR000600">
    <property type="entry name" value="ROK"/>
</dbReference>
<evidence type="ECO:0000256" key="1">
    <source>
        <dbReference type="ARBA" id="ARBA00006479"/>
    </source>
</evidence>
<dbReference type="SUPFAM" id="SSF53067">
    <property type="entry name" value="Actin-like ATPase domain"/>
    <property type="match status" value="1"/>
</dbReference>
<keyword evidence="2" id="KW-0808">Transferase</keyword>
<dbReference type="InterPro" id="IPR043129">
    <property type="entry name" value="ATPase_NBD"/>
</dbReference>
<proteinExistence type="inferred from homology"/>
<dbReference type="PROSITE" id="PS00519">
    <property type="entry name" value="HTH_ASNC_1"/>
    <property type="match status" value="1"/>
</dbReference>
<dbReference type="GO" id="GO:0016301">
    <property type="term" value="F:kinase activity"/>
    <property type="evidence" value="ECO:0007669"/>
    <property type="project" value="UniProtKB-KW"/>
</dbReference>
<gene>
    <name evidence="2" type="ORF">GCM10011574_54280</name>
</gene>
<dbReference type="InterPro" id="IPR036388">
    <property type="entry name" value="WH-like_DNA-bd_sf"/>
</dbReference>
<comment type="similarity">
    <text evidence="1">Belongs to the ROK (NagC/XylR) family.</text>
</comment>
<accession>A0A8H9LFV5</accession>
<protein>
    <submittedName>
        <fullName evidence="2">Sugar kinase</fullName>
    </submittedName>
</protein>
<evidence type="ECO:0000313" key="3">
    <source>
        <dbReference type="Proteomes" id="UP000653480"/>
    </source>
</evidence>
<dbReference type="Gene3D" id="3.30.420.40">
    <property type="match status" value="2"/>
</dbReference>
<sequence length="389" mass="40723">MLHLRSMSRLATTGEVLQLIRSGEAVTRADIGRVTGLSRPAVAHRVADLLQRGLILEDADGPSTGGRPPMRLRFAASGGVVPVASLGARRTQIALCDLAGEVLQRTDLDIDVEEGPDVVLPLLMDTWEKLLDGRDDVVGIGLGVPATVEFAAGRVESARVMASWTGVVIPPIIAERFRVPVLVDNDVNVIAMGEHRVVYAAELDDLLFVKVSTRIGAGVISGGGILRGALGAAGEMGHIPVRDGGGVLCRCGNLDCVDSVASGTAILRDLRAKGRDVTSLADVTALVRAGDAETMAVVRQAGRWLGEVISGAVNLLNPAVVVLGGDVAEMFQPLVSGVREVVYRRSTQLATRSLRIERSRLGPGAGITGCALMVLDHVLSARAVDAAAR</sequence>
<dbReference type="AlphaFoldDB" id="A0A8H9LFV5"/>
<reference evidence="2" key="2">
    <citation type="submission" date="2020-09" db="EMBL/GenBank/DDBJ databases">
        <authorList>
            <person name="Sun Q."/>
            <person name="Zhou Y."/>
        </authorList>
    </citation>
    <scope>NUCLEOTIDE SEQUENCE</scope>
    <source>
        <strain evidence="2">CGMCC 4.7138</strain>
    </source>
</reference>
<dbReference type="Pfam" id="PF00480">
    <property type="entry name" value="ROK"/>
    <property type="match status" value="1"/>
</dbReference>
<dbReference type="InterPro" id="IPR036390">
    <property type="entry name" value="WH_DNA-bd_sf"/>
</dbReference>
<keyword evidence="3" id="KW-1185">Reference proteome</keyword>
<dbReference type="EMBL" id="BMMN01000012">
    <property type="protein sequence ID" value="GGO24170.1"/>
    <property type="molecule type" value="Genomic_DNA"/>
</dbReference>
<dbReference type="PANTHER" id="PTHR18964:SF173">
    <property type="entry name" value="GLUCOKINASE"/>
    <property type="match status" value="1"/>
</dbReference>